<keyword evidence="1" id="KW-0812">Transmembrane</keyword>
<dbReference type="AlphaFoldDB" id="A0ABD2ZIG8"/>
<keyword evidence="1" id="KW-0472">Membrane</keyword>
<keyword evidence="3" id="KW-1185">Reference proteome</keyword>
<evidence type="ECO:0008006" key="4">
    <source>
        <dbReference type="Google" id="ProtNLM"/>
    </source>
</evidence>
<protein>
    <recommendedName>
        <fullName evidence="4">Secreted protein</fullName>
    </recommendedName>
</protein>
<evidence type="ECO:0000313" key="2">
    <source>
        <dbReference type="EMBL" id="KAL3518949.1"/>
    </source>
</evidence>
<keyword evidence="1" id="KW-1133">Transmembrane helix</keyword>
<accession>A0ABD2ZIG8</accession>
<reference evidence="2 3" key="1">
    <citation type="submission" date="2024-11" db="EMBL/GenBank/DDBJ databases">
        <title>A near-complete genome assembly of Cinchona calisaya.</title>
        <authorList>
            <person name="Lian D.C."/>
            <person name="Zhao X.W."/>
            <person name="Wei L."/>
        </authorList>
    </citation>
    <scope>NUCLEOTIDE SEQUENCE [LARGE SCALE GENOMIC DNA]</scope>
    <source>
        <tissue evidence="2">Nenye</tissue>
    </source>
</reference>
<organism evidence="2 3">
    <name type="scientific">Cinchona calisaya</name>
    <dbReference type="NCBI Taxonomy" id="153742"/>
    <lineage>
        <taxon>Eukaryota</taxon>
        <taxon>Viridiplantae</taxon>
        <taxon>Streptophyta</taxon>
        <taxon>Embryophyta</taxon>
        <taxon>Tracheophyta</taxon>
        <taxon>Spermatophyta</taxon>
        <taxon>Magnoliopsida</taxon>
        <taxon>eudicotyledons</taxon>
        <taxon>Gunneridae</taxon>
        <taxon>Pentapetalae</taxon>
        <taxon>asterids</taxon>
        <taxon>lamiids</taxon>
        <taxon>Gentianales</taxon>
        <taxon>Rubiaceae</taxon>
        <taxon>Cinchonoideae</taxon>
        <taxon>Cinchoneae</taxon>
        <taxon>Cinchona</taxon>
    </lineage>
</organism>
<dbReference type="EMBL" id="JBJUIK010000009">
    <property type="protein sequence ID" value="KAL3518949.1"/>
    <property type="molecule type" value="Genomic_DNA"/>
</dbReference>
<evidence type="ECO:0000313" key="3">
    <source>
        <dbReference type="Proteomes" id="UP001630127"/>
    </source>
</evidence>
<sequence length="99" mass="10943">MANSSFFTTIFSFFLAYASKHRMVWIAAFVFTPSMVALEIAWKLSIIVVKPSSMPWMVESELSLTMALSFLPHVAAKPLSWVCDVTSNSLLCTSPTAGF</sequence>
<gene>
    <name evidence="2" type="ORF">ACH5RR_021538</name>
</gene>
<comment type="caution">
    <text evidence="2">The sequence shown here is derived from an EMBL/GenBank/DDBJ whole genome shotgun (WGS) entry which is preliminary data.</text>
</comment>
<evidence type="ECO:0000256" key="1">
    <source>
        <dbReference type="SAM" id="Phobius"/>
    </source>
</evidence>
<name>A0ABD2ZIG8_9GENT</name>
<proteinExistence type="predicted"/>
<dbReference type="Proteomes" id="UP001630127">
    <property type="component" value="Unassembled WGS sequence"/>
</dbReference>
<feature type="transmembrane region" description="Helical" evidence="1">
    <location>
        <begin position="28"/>
        <end position="49"/>
    </location>
</feature>